<proteinExistence type="predicted"/>
<organism evidence="9 10">
    <name type="scientific">Enterococcus innesii</name>
    <dbReference type="NCBI Taxonomy" id="2839759"/>
    <lineage>
        <taxon>Bacteria</taxon>
        <taxon>Bacillati</taxon>
        <taxon>Bacillota</taxon>
        <taxon>Bacilli</taxon>
        <taxon>Lactobacillales</taxon>
        <taxon>Enterococcaceae</taxon>
        <taxon>Enterococcus</taxon>
    </lineage>
</organism>
<evidence type="ECO:0000256" key="2">
    <source>
        <dbReference type="ARBA" id="ARBA00022475"/>
    </source>
</evidence>
<dbReference type="GeneID" id="83458006"/>
<accession>A0ABN6NTD2</accession>
<evidence type="ECO:0000256" key="3">
    <source>
        <dbReference type="ARBA" id="ARBA00022741"/>
    </source>
</evidence>
<keyword evidence="3" id="KW-0547">Nucleotide-binding</keyword>
<keyword evidence="5" id="KW-0918">Phosphonate transport</keyword>
<gene>
    <name evidence="9" type="primary">phnC_3</name>
    <name evidence="9" type="ORF">ENLAB_20000</name>
</gene>
<dbReference type="PROSITE" id="PS00211">
    <property type="entry name" value="ABC_TRANSPORTER_1"/>
    <property type="match status" value="1"/>
</dbReference>
<protein>
    <submittedName>
        <fullName evidence="9">Phosphonate ABC transporter ATP-binding protein</fullName>
    </submittedName>
</protein>
<dbReference type="InterPro" id="IPR012693">
    <property type="entry name" value="ABC_transpr_PhnC"/>
</dbReference>
<evidence type="ECO:0000256" key="6">
    <source>
        <dbReference type="ARBA" id="ARBA00022967"/>
    </source>
</evidence>
<name>A0ABN6NTD2_9ENTE</name>
<keyword evidence="7" id="KW-0472">Membrane</keyword>
<dbReference type="InterPro" id="IPR003439">
    <property type="entry name" value="ABC_transporter-like_ATP-bd"/>
</dbReference>
<dbReference type="Gene3D" id="3.40.50.300">
    <property type="entry name" value="P-loop containing nucleotide triphosphate hydrolases"/>
    <property type="match status" value="1"/>
</dbReference>
<dbReference type="RefSeq" id="WP_244350930.1">
    <property type="nucleotide sequence ID" value="NZ_AP025635.1"/>
</dbReference>
<sequence>MANNLLEIKQLSKTYDGKKYALSQIDLTVAEGEFIVVIGPSGAGKSTFIRSINRMIDPSEGQVIFAGTDITRAKKKQLRQIRSEIGMIFQHYNLIGRTNVLKNVLHGRLGKIPFRKTAFGLYPEKDKQEAVQLLKKVGLQEQMYQRANALSGGQMQRVGICRAIMQQPKLILADEPIASLDPNAAKVVMKQLQEITQERQITCIVNLHQVDFAKAYATRIVGVKEGKIVFDGKPQELTEAMITHIYQGKEEQQRLTQATIPVGKEQLTYGEA</sequence>
<evidence type="ECO:0000256" key="5">
    <source>
        <dbReference type="ARBA" id="ARBA00022885"/>
    </source>
</evidence>
<dbReference type="InterPro" id="IPR003593">
    <property type="entry name" value="AAA+_ATPase"/>
</dbReference>
<dbReference type="CDD" id="cd03256">
    <property type="entry name" value="ABC_PhnC_transporter"/>
    <property type="match status" value="1"/>
</dbReference>
<evidence type="ECO:0000313" key="10">
    <source>
        <dbReference type="Proteomes" id="UP000831692"/>
    </source>
</evidence>
<dbReference type="EMBL" id="AP025635">
    <property type="protein sequence ID" value="BDG68436.1"/>
    <property type="molecule type" value="Genomic_DNA"/>
</dbReference>
<dbReference type="NCBIfam" id="TIGR02315">
    <property type="entry name" value="ABC_phnC"/>
    <property type="match status" value="1"/>
</dbReference>
<dbReference type="InterPro" id="IPR027417">
    <property type="entry name" value="P-loop_NTPase"/>
</dbReference>
<keyword evidence="1" id="KW-0813">Transport</keyword>
<dbReference type="InterPro" id="IPR050086">
    <property type="entry name" value="MetN_ABC_transporter-like"/>
</dbReference>
<dbReference type="Proteomes" id="UP000831692">
    <property type="component" value="Chromosome"/>
</dbReference>
<dbReference type="InterPro" id="IPR017871">
    <property type="entry name" value="ABC_transporter-like_CS"/>
</dbReference>
<dbReference type="GO" id="GO:0005524">
    <property type="term" value="F:ATP binding"/>
    <property type="evidence" value="ECO:0007669"/>
    <property type="project" value="UniProtKB-KW"/>
</dbReference>
<dbReference type="Pfam" id="PF00005">
    <property type="entry name" value="ABC_tran"/>
    <property type="match status" value="1"/>
</dbReference>
<feature type="domain" description="ABC transporter" evidence="8">
    <location>
        <begin position="6"/>
        <end position="250"/>
    </location>
</feature>
<keyword evidence="6" id="KW-1278">Translocase</keyword>
<dbReference type="SMART" id="SM00382">
    <property type="entry name" value="AAA"/>
    <property type="match status" value="1"/>
</dbReference>
<keyword evidence="4 9" id="KW-0067">ATP-binding</keyword>
<dbReference type="PROSITE" id="PS50893">
    <property type="entry name" value="ABC_TRANSPORTER_2"/>
    <property type="match status" value="1"/>
</dbReference>
<keyword evidence="10" id="KW-1185">Reference proteome</keyword>
<dbReference type="SUPFAM" id="SSF52540">
    <property type="entry name" value="P-loop containing nucleoside triphosphate hydrolases"/>
    <property type="match status" value="1"/>
</dbReference>
<dbReference type="PANTHER" id="PTHR43166">
    <property type="entry name" value="AMINO ACID IMPORT ATP-BINDING PROTEIN"/>
    <property type="match status" value="1"/>
</dbReference>
<evidence type="ECO:0000256" key="4">
    <source>
        <dbReference type="ARBA" id="ARBA00022840"/>
    </source>
</evidence>
<evidence type="ECO:0000313" key="9">
    <source>
        <dbReference type="EMBL" id="BDG68436.1"/>
    </source>
</evidence>
<dbReference type="PANTHER" id="PTHR43166:SF6">
    <property type="entry name" value="PHOSPHONATES IMPORT ATP-BINDING PROTEIN PHNC"/>
    <property type="match status" value="1"/>
</dbReference>
<evidence type="ECO:0000259" key="8">
    <source>
        <dbReference type="PROSITE" id="PS50893"/>
    </source>
</evidence>
<keyword evidence="2" id="KW-1003">Cell membrane</keyword>
<evidence type="ECO:0000256" key="7">
    <source>
        <dbReference type="ARBA" id="ARBA00023136"/>
    </source>
</evidence>
<reference evidence="9 10" key="1">
    <citation type="submission" date="2022-03" db="EMBL/GenBank/DDBJ databases">
        <title>Complete genome sequence of Enterococcus innesii DB-1.</title>
        <authorList>
            <person name="Fukuda D."/>
            <person name="Nolasco-Hipolito C."/>
        </authorList>
    </citation>
    <scope>NUCLEOTIDE SEQUENCE [LARGE SCALE GENOMIC DNA]</scope>
    <source>
        <strain evidence="9 10">DB-1</strain>
    </source>
</reference>
<evidence type="ECO:0000256" key="1">
    <source>
        <dbReference type="ARBA" id="ARBA00022448"/>
    </source>
</evidence>